<feature type="transmembrane region" description="Helical" evidence="1">
    <location>
        <begin position="312"/>
        <end position="332"/>
    </location>
</feature>
<dbReference type="Proteomes" id="UP001209317">
    <property type="component" value="Unassembled WGS sequence"/>
</dbReference>
<protein>
    <submittedName>
        <fullName evidence="2">Uncharacterized protein</fullName>
    </submittedName>
</protein>
<feature type="transmembrane region" description="Helical" evidence="1">
    <location>
        <begin position="277"/>
        <end position="300"/>
    </location>
</feature>
<evidence type="ECO:0000313" key="3">
    <source>
        <dbReference type="Proteomes" id="UP001209317"/>
    </source>
</evidence>
<evidence type="ECO:0000256" key="1">
    <source>
        <dbReference type="SAM" id="Phobius"/>
    </source>
</evidence>
<feature type="transmembrane region" description="Helical" evidence="1">
    <location>
        <begin position="381"/>
        <end position="400"/>
    </location>
</feature>
<feature type="transmembrane region" description="Helical" evidence="1">
    <location>
        <begin position="78"/>
        <end position="98"/>
    </location>
</feature>
<feature type="transmembrane region" description="Helical" evidence="1">
    <location>
        <begin position="47"/>
        <end position="66"/>
    </location>
</feature>
<reference evidence="2" key="1">
    <citation type="submission" date="2022-10" db="EMBL/GenBank/DDBJ databases">
        <authorList>
            <person name="Kim H.S."/>
            <person name="Kim J.-S."/>
            <person name="Suh M.K."/>
            <person name="Eom M.K."/>
            <person name="Lee J.-S."/>
        </authorList>
    </citation>
    <scope>NUCLEOTIDE SEQUENCE</scope>
    <source>
        <strain evidence="2">LIP-5</strain>
    </source>
</reference>
<accession>A0AAE3LK71</accession>
<evidence type="ECO:0000313" key="2">
    <source>
        <dbReference type="EMBL" id="MCU7694527.1"/>
    </source>
</evidence>
<sequence length="409" mass="47167">MIITNKWVKLALLNIFLVSLIGLLMRYKIVFPMPGIEQKYLLHAHSHFAFVGWVSHVLFMLIAANLGKYLPRKLLRKYDYIMVINLISAYGMLVTFSIQGYAFFSITFSTLSIFVFYLFSVFLLMDLKKINVEYPASKWYKAAVFLGVLSTAGTFYLVKMMVTKSINQDHYLGAIYFYLHFQYNGWFLFAAFGIISEWLQNKLLAWREDRRIFWLFFLSSIPCYFLSTLWAKLPLWLYVLVVLATLAQTIGWFLFAKQIIALKNNFAQKISRLARNLFVLVIVAFTLKILLQLGSVVPLLSKLAFGFRSIVIAYLHLILLGVFTIFFIAYFFSEKMIRITKLSIMSASAFVVGIILNEFVLMVQGAAGISFRSVPYANEALFYITVGMFVSLLLLFISQFTRNSHHSSM</sequence>
<keyword evidence="3" id="KW-1185">Reference proteome</keyword>
<feature type="transmembrane region" description="Helical" evidence="1">
    <location>
        <begin position="139"/>
        <end position="158"/>
    </location>
</feature>
<feature type="transmembrane region" description="Helical" evidence="1">
    <location>
        <begin position="344"/>
        <end position="369"/>
    </location>
</feature>
<organism evidence="2 3">
    <name type="scientific">Haoranjiania flava</name>
    <dbReference type="NCBI Taxonomy" id="1856322"/>
    <lineage>
        <taxon>Bacteria</taxon>
        <taxon>Pseudomonadati</taxon>
        <taxon>Bacteroidota</taxon>
        <taxon>Chitinophagia</taxon>
        <taxon>Chitinophagales</taxon>
        <taxon>Chitinophagaceae</taxon>
        <taxon>Haoranjiania</taxon>
    </lineage>
</organism>
<feature type="transmembrane region" description="Helical" evidence="1">
    <location>
        <begin position="211"/>
        <end position="230"/>
    </location>
</feature>
<feature type="transmembrane region" description="Helical" evidence="1">
    <location>
        <begin position="104"/>
        <end position="127"/>
    </location>
</feature>
<feature type="transmembrane region" description="Helical" evidence="1">
    <location>
        <begin position="7"/>
        <end position="27"/>
    </location>
</feature>
<comment type="caution">
    <text evidence="2">The sequence shown here is derived from an EMBL/GenBank/DDBJ whole genome shotgun (WGS) entry which is preliminary data.</text>
</comment>
<proteinExistence type="predicted"/>
<feature type="transmembrane region" description="Helical" evidence="1">
    <location>
        <begin position="178"/>
        <end position="199"/>
    </location>
</feature>
<dbReference type="EMBL" id="JAOTPL010000010">
    <property type="protein sequence ID" value="MCU7694527.1"/>
    <property type="molecule type" value="Genomic_DNA"/>
</dbReference>
<feature type="transmembrane region" description="Helical" evidence="1">
    <location>
        <begin position="236"/>
        <end position="256"/>
    </location>
</feature>
<dbReference type="RefSeq" id="WP_263038013.1">
    <property type="nucleotide sequence ID" value="NZ_JAOTPL010000010.1"/>
</dbReference>
<dbReference type="AlphaFoldDB" id="A0AAE3LK71"/>
<gene>
    <name evidence="2" type="ORF">OD355_08370</name>
</gene>
<name>A0AAE3LK71_9BACT</name>
<keyword evidence="1" id="KW-1133">Transmembrane helix</keyword>
<keyword evidence="1" id="KW-0812">Transmembrane</keyword>
<keyword evidence="1" id="KW-0472">Membrane</keyword>